<evidence type="ECO:0000313" key="2">
    <source>
        <dbReference type="Proteomes" id="UP000317648"/>
    </source>
</evidence>
<reference evidence="1 2" key="1">
    <citation type="submission" date="2019-02" db="EMBL/GenBank/DDBJ databases">
        <title>Deep-cultivation of Planctomycetes and their phenomic and genomic characterization uncovers novel biology.</title>
        <authorList>
            <person name="Wiegand S."/>
            <person name="Jogler M."/>
            <person name="Boedeker C."/>
            <person name="Pinto D."/>
            <person name="Vollmers J."/>
            <person name="Rivas-Marin E."/>
            <person name="Kohn T."/>
            <person name="Peeters S.H."/>
            <person name="Heuer A."/>
            <person name="Rast P."/>
            <person name="Oberbeckmann S."/>
            <person name="Bunk B."/>
            <person name="Jeske O."/>
            <person name="Meyerdierks A."/>
            <person name="Storesund J.E."/>
            <person name="Kallscheuer N."/>
            <person name="Luecker S."/>
            <person name="Lage O.M."/>
            <person name="Pohl T."/>
            <person name="Merkel B.J."/>
            <person name="Hornburger P."/>
            <person name="Mueller R.-W."/>
            <person name="Bruemmer F."/>
            <person name="Labrenz M."/>
            <person name="Spormann A.M."/>
            <person name="Op den Camp H."/>
            <person name="Overmann J."/>
            <person name="Amann R."/>
            <person name="Jetten M.S.M."/>
            <person name="Mascher T."/>
            <person name="Medema M.H."/>
            <person name="Devos D.P."/>
            <person name="Kaster A.-K."/>
            <person name="Ovreas L."/>
            <person name="Rohde M."/>
            <person name="Galperin M.Y."/>
            <person name="Jogler C."/>
        </authorList>
    </citation>
    <scope>NUCLEOTIDE SEQUENCE [LARGE SCALE GENOMIC DNA]</scope>
    <source>
        <strain evidence="1 2">Pla85_3_4</strain>
    </source>
</reference>
<gene>
    <name evidence="1" type="ORF">Pla8534_32460</name>
</gene>
<proteinExistence type="predicted"/>
<dbReference type="EMBL" id="CP036433">
    <property type="protein sequence ID" value="QDU95431.1"/>
    <property type="molecule type" value="Genomic_DNA"/>
</dbReference>
<evidence type="ECO:0000313" key="1">
    <source>
        <dbReference type="EMBL" id="QDU95431.1"/>
    </source>
</evidence>
<keyword evidence="2" id="KW-1185">Reference proteome</keyword>
<sequence length="52" mass="5719">MFNKRILKSKKSLVLELQFPGEARQKLTTKRAATGAVSLCDPNSLSKIESSP</sequence>
<dbReference type="Proteomes" id="UP000317648">
    <property type="component" value="Chromosome"/>
</dbReference>
<name>A0A518DUB8_9BACT</name>
<accession>A0A518DUB8</accession>
<dbReference type="KEGG" id="lcre:Pla8534_32460"/>
<dbReference type="AlphaFoldDB" id="A0A518DUB8"/>
<protein>
    <submittedName>
        <fullName evidence="1">Uncharacterized protein</fullName>
    </submittedName>
</protein>
<organism evidence="1 2">
    <name type="scientific">Lignipirellula cremea</name>
    <dbReference type="NCBI Taxonomy" id="2528010"/>
    <lineage>
        <taxon>Bacteria</taxon>
        <taxon>Pseudomonadati</taxon>
        <taxon>Planctomycetota</taxon>
        <taxon>Planctomycetia</taxon>
        <taxon>Pirellulales</taxon>
        <taxon>Pirellulaceae</taxon>
        <taxon>Lignipirellula</taxon>
    </lineage>
</organism>